<dbReference type="OrthoDB" id="1436252at2759"/>
<dbReference type="Proteomes" id="UP000631114">
    <property type="component" value="Unassembled WGS sequence"/>
</dbReference>
<gene>
    <name evidence="3" type="ORF">IFM89_029801</name>
</gene>
<protein>
    <recommendedName>
        <fullName evidence="2">Aminotransferase-like plant mobile domain-containing protein</fullName>
    </recommendedName>
</protein>
<sequence>MINCMIFVVMPPKTRGAKASQVQPSAAKLSRADKQPQTASFRKNHNRRKRGKNVIEEEIPSISVSEEENLEESNSIDSQEYSEKKFILSLKKKKEKAKGPDVRDEYPKEGPFPGGPTTTTVSRWYYEHVSFLVWLGKERGVLKTHQHTMKMLAWVVEGKCTTFWQKGISGGAYLYKQLSLASQHDVRQFCGFVALVEAWVYEHFPCFRPPYNSEYTIDMPRMKKWLVRTSTGDLMTRLVSVREELDELEARDVTWDPYRDVRASFSFDEVSFFSGCLCYLDDLAAYHPDQVLLQFGRVQGIPLEPLIPELDTSTPRNYKIIYPNIQGHQWSQWFNHVLNEIMRGTAVVDSSDCDPKYIKWYYSVSHPRVQNPVRCSGLFKHASVVARPTYDELISHISKAKSILKTLMDGGSAIAQITEAYQILSIDDSSAFSASKDPVDGSSASFASKDPVHDSSATSASTNPVGGPENEGCVAVVSNDGGPVNVKKRKTTSPGPGPVPLCRGFVLLAAPSCRGIPTKHPCAVDLFYLRHLAAVAFQQGLNHFQVKSEQR</sequence>
<feature type="compositionally biased region" description="Basic residues" evidence="1">
    <location>
        <begin position="42"/>
        <end position="52"/>
    </location>
</feature>
<proteinExistence type="predicted"/>
<dbReference type="PANTHER" id="PTHR46033">
    <property type="entry name" value="PROTEIN MAIN-LIKE 2"/>
    <property type="match status" value="1"/>
</dbReference>
<keyword evidence="4" id="KW-1185">Reference proteome</keyword>
<dbReference type="Pfam" id="PF10536">
    <property type="entry name" value="PMD"/>
    <property type="match status" value="1"/>
</dbReference>
<feature type="region of interest" description="Disordered" evidence="1">
    <location>
        <begin position="23"/>
        <end position="76"/>
    </location>
</feature>
<name>A0A835HQJ5_9MAGN</name>
<dbReference type="AlphaFoldDB" id="A0A835HQJ5"/>
<comment type="caution">
    <text evidence="3">The sequence shown here is derived from an EMBL/GenBank/DDBJ whole genome shotgun (WGS) entry which is preliminary data.</text>
</comment>
<accession>A0A835HQJ5</accession>
<dbReference type="InterPro" id="IPR044824">
    <property type="entry name" value="MAIN-like"/>
</dbReference>
<dbReference type="InterPro" id="IPR019557">
    <property type="entry name" value="AminoTfrase-like_pln_mobile"/>
</dbReference>
<feature type="region of interest" description="Disordered" evidence="1">
    <location>
        <begin position="443"/>
        <end position="473"/>
    </location>
</feature>
<evidence type="ECO:0000259" key="2">
    <source>
        <dbReference type="Pfam" id="PF10536"/>
    </source>
</evidence>
<organism evidence="3 4">
    <name type="scientific">Coptis chinensis</name>
    <dbReference type="NCBI Taxonomy" id="261450"/>
    <lineage>
        <taxon>Eukaryota</taxon>
        <taxon>Viridiplantae</taxon>
        <taxon>Streptophyta</taxon>
        <taxon>Embryophyta</taxon>
        <taxon>Tracheophyta</taxon>
        <taxon>Spermatophyta</taxon>
        <taxon>Magnoliopsida</taxon>
        <taxon>Ranunculales</taxon>
        <taxon>Ranunculaceae</taxon>
        <taxon>Coptidoideae</taxon>
        <taxon>Coptis</taxon>
    </lineage>
</organism>
<dbReference type="EMBL" id="JADFTS010000006">
    <property type="protein sequence ID" value="KAF9602502.1"/>
    <property type="molecule type" value="Genomic_DNA"/>
</dbReference>
<reference evidence="3 4" key="1">
    <citation type="submission" date="2020-10" db="EMBL/GenBank/DDBJ databases">
        <title>The Coptis chinensis genome and diversification of protoberbering-type alkaloids.</title>
        <authorList>
            <person name="Wang B."/>
            <person name="Shu S."/>
            <person name="Song C."/>
            <person name="Liu Y."/>
        </authorList>
    </citation>
    <scope>NUCLEOTIDE SEQUENCE [LARGE SCALE GENOMIC DNA]</scope>
    <source>
        <strain evidence="3">HL-2020</strain>
        <tissue evidence="3">Leaf</tissue>
    </source>
</reference>
<evidence type="ECO:0000256" key="1">
    <source>
        <dbReference type="SAM" id="MobiDB-lite"/>
    </source>
</evidence>
<dbReference type="GO" id="GO:0010073">
    <property type="term" value="P:meristem maintenance"/>
    <property type="evidence" value="ECO:0007669"/>
    <property type="project" value="InterPro"/>
</dbReference>
<feature type="compositionally biased region" description="Polar residues" evidence="1">
    <location>
        <begin position="455"/>
        <end position="464"/>
    </location>
</feature>
<dbReference type="PANTHER" id="PTHR46033:SF8">
    <property type="entry name" value="PROTEIN MAINTENANCE OF MERISTEMS-LIKE"/>
    <property type="match status" value="1"/>
</dbReference>
<evidence type="ECO:0000313" key="3">
    <source>
        <dbReference type="EMBL" id="KAF9602502.1"/>
    </source>
</evidence>
<evidence type="ECO:0000313" key="4">
    <source>
        <dbReference type="Proteomes" id="UP000631114"/>
    </source>
</evidence>
<feature type="domain" description="Aminotransferase-like plant mobile" evidence="2">
    <location>
        <begin position="172"/>
        <end position="361"/>
    </location>
</feature>